<dbReference type="SUPFAM" id="SSF46689">
    <property type="entry name" value="Homeodomain-like"/>
    <property type="match status" value="1"/>
</dbReference>
<dbReference type="InterPro" id="IPR050204">
    <property type="entry name" value="AraC_XylS_family_regulators"/>
</dbReference>
<dbReference type="CDD" id="cd06999">
    <property type="entry name" value="cupin_HpaA-like_N"/>
    <property type="match status" value="1"/>
</dbReference>
<name>A0A6L7G3R3_9RHOB</name>
<dbReference type="InterPro" id="IPR013096">
    <property type="entry name" value="Cupin_2"/>
</dbReference>
<organism evidence="5 6">
    <name type="scientific">Pseudooceanicola albus</name>
    <dbReference type="NCBI Taxonomy" id="2692189"/>
    <lineage>
        <taxon>Bacteria</taxon>
        <taxon>Pseudomonadati</taxon>
        <taxon>Pseudomonadota</taxon>
        <taxon>Alphaproteobacteria</taxon>
        <taxon>Rhodobacterales</taxon>
        <taxon>Paracoccaceae</taxon>
        <taxon>Pseudooceanicola</taxon>
    </lineage>
</organism>
<keyword evidence="6" id="KW-1185">Reference proteome</keyword>
<dbReference type="AlphaFoldDB" id="A0A6L7G3R3"/>
<dbReference type="Gene3D" id="1.10.10.60">
    <property type="entry name" value="Homeodomain-like"/>
    <property type="match status" value="1"/>
</dbReference>
<dbReference type="InterPro" id="IPR018060">
    <property type="entry name" value="HTH_AraC"/>
</dbReference>
<evidence type="ECO:0000259" key="4">
    <source>
        <dbReference type="PROSITE" id="PS01124"/>
    </source>
</evidence>
<evidence type="ECO:0000313" key="5">
    <source>
        <dbReference type="EMBL" id="MXN18651.1"/>
    </source>
</evidence>
<dbReference type="PROSITE" id="PS01124">
    <property type="entry name" value="HTH_ARAC_FAMILY_2"/>
    <property type="match status" value="1"/>
</dbReference>
<keyword evidence="1" id="KW-0805">Transcription regulation</keyword>
<dbReference type="InterPro" id="IPR011051">
    <property type="entry name" value="RmlC_Cupin_sf"/>
</dbReference>
<dbReference type="Proteomes" id="UP000477911">
    <property type="component" value="Unassembled WGS sequence"/>
</dbReference>
<evidence type="ECO:0000256" key="1">
    <source>
        <dbReference type="ARBA" id="ARBA00023015"/>
    </source>
</evidence>
<evidence type="ECO:0000313" key="6">
    <source>
        <dbReference type="Proteomes" id="UP000477911"/>
    </source>
</evidence>
<dbReference type="InterPro" id="IPR020449">
    <property type="entry name" value="Tscrpt_reg_AraC-type_HTH"/>
</dbReference>
<dbReference type="SUPFAM" id="SSF51182">
    <property type="entry name" value="RmlC-like cupins"/>
    <property type="match status" value="1"/>
</dbReference>
<dbReference type="RefSeq" id="WP_160894783.1">
    <property type="nucleotide sequence ID" value="NZ_WUMU01000014.1"/>
</dbReference>
<dbReference type="GO" id="GO:0003700">
    <property type="term" value="F:DNA-binding transcription factor activity"/>
    <property type="evidence" value="ECO:0007669"/>
    <property type="project" value="InterPro"/>
</dbReference>
<dbReference type="Pfam" id="PF07883">
    <property type="entry name" value="Cupin_2"/>
    <property type="match status" value="1"/>
</dbReference>
<dbReference type="InterPro" id="IPR009057">
    <property type="entry name" value="Homeodomain-like_sf"/>
</dbReference>
<sequence>MMRTDLIPAFTLFGETGAFPDVIHCERIWDRARLHDWVISPHRHHEMVQVFFMRQGAAKVRLDGRDSGLQDGDFLFVPAGIVHAFQFRKGCEGLVLSFPATVIAGMARASGDLGQALRAPFSGQAPDFAVTLMDEIAQQFASSGTFRATRLVALAHALFATLAADQPQDPAPASPADLRMRAFEAQVAAHLGEGWRVADHARALGITPGHLTRICRAATGLSASRYLETAVMTEAARLLAFTRINAAEIGYRLGFEDPSYFSRRFRALRGETPSAYRARVAG</sequence>
<evidence type="ECO:0000256" key="3">
    <source>
        <dbReference type="ARBA" id="ARBA00023163"/>
    </source>
</evidence>
<dbReference type="PRINTS" id="PR00032">
    <property type="entry name" value="HTHARAC"/>
</dbReference>
<comment type="caution">
    <text evidence="5">The sequence shown here is derived from an EMBL/GenBank/DDBJ whole genome shotgun (WGS) entry which is preliminary data.</text>
</comment>
<accession>A0A6L7G3R3</accession>
<dbReference type="Gene3D" id="2.60.120.10">
    <property type="entry name" value="Jelly Rolls"/>
    <property type="match status" value="1"/>
</dbReference>
<dbReference type="EMBL" id="WUMU01000014">
    <property type="protein sequence ID" value="MXN18651.1"/>
    <property type="molecule type" value="Genomic_DNA"/>
</dbReference>
<dbReference type="SMART" id="SM00342">
    <property type="entry name" value="HTH_ARAC"/>
    <property type="match status" value="1"/>
</dbReference>
<dbReference type="InterPro" id="IPR047264">
    <property type="entry name" value="Cupin_HpaA-like_N"/>
</dbReference>
<dbReference type="InterPro" id="IPR014710">
    <property type="entry name" value="RmlC-like_jellyroll"/>
</dbReference>
<gene>
    <name evidence="5" type="ORF">GR170_12450</name>
</gene>
<feature type="domain" description="HTH araC/xylS-type" evidence="4">
    <location>
        <begin position="181"/>
        <end position="279"/>
    </location>
</feature>
<dbReference type="Pfam" id="PF12833">
    <property type="entry name" value="HTH_18"/>
    <property type="match status" value="1"/>
</dbReference>
<proteinExistence type="predicted"/>
<evidence type="ECO:0000256" key="2">
    <source>
        <dbReference type="ARBA" id="ARBA00023125"/>
    </source>
</evidence>
<dbReference type="PANTHER" id="PTHR46796">
    <property type="entry name" value="HTH-TYPE TRANSCRIPTIONAL ACTIVATOR RHAS-RELATED"/>
    <property type="match status" value="1"/>
</dbReference>
<keyword evidence="2" id="KW-0238">DNA-binding</keyword>
<reference evidence="5 6" key="1">
    <citation type="submission" date="2019-12" db="EMBL/GenBank/DDBJ databases">
        <authorList>
            <person name="Li M."/>
        </authorList>
    </citation>
    <scope>NUCLEOTIDE SEQUENCE [LARGE SCALE GENOMIC DNA]</scope>
    <source>
        <strain evidence="5 6">GBMRC 2024</strain>
    </source>
</reference>
<keyword evidence="3" id="KW-0804">Transcription</keyword>
<dbReference type="GO" id="GO:0043565">
    <property type="term" value="F:sequence-specific DNA binding"/>
    <property type="evidence" value="ECO:0007669"/>
    <property type="project" value="InterPro"/>
</dbReference>
<protein>
    <submittedName>
        <fullName evidence="5">Helix-turn-helix domain-containing protein</fullName>
    </submittedName>
</protein>